<dbReference type="PROSITE" id="PS50943">
    <property type="entry name" value="HTH_CROC1"/>
    <property type="match status" value="1"/>
</dbReference>
<dbReference type="GO" id="GO:0003700">
    <property type="term" value="F:DNA-binding transcription factor activity"/>
    <property type="evidence" value="ECO:0007669"/>
    <property type="project" value="TreeGrafter"/>
</dbReference>
<organism evidence="3">
    <name type="scientific">Niallia circulans</name>
    <name type="common">Bacillus circulans</name>
    <dbReference type="NCBI Taxonomy" id="1397"/>
    <lineage>
        <taxon>Bacteria</taxon>
        <taxon>Bacillati</taxon>
        <taxon>Bacillota</taxon>
        <taxon>Bacilli</taxon>
        <taxon>Bacillales</taxon>
        <taxon>Bacillaceae</taxon>
        <taxon>Niallia</taxon>
    </lineage>
</organism>
<dbReference type="InterPro" id="IPR001387">
    <property type="entry name" value="Cro/C1-type_HTH"/>
</dbReference>
<accession>A0A553SQK1</accession>
<dbReference type="CDD" id="cd00093">
    <property type="entry name" value="HTH_XRE"/>
    <property type="match status" value="1"/>
</dbReference>
<feature type="domain" description="HTH cro/C1-type" evidence="2">
    <location>
        <begin position="15"/>
        <end position="70"/>
    </location>
</feature>
<sequence length="100" mass="11466">MEYYIHKEVNTISRLRDLRLGKGWTQFKLSEVSGVPQPTISHIETGNRKNPSHSIVMKLSRALNIKVEEIFVQEEVNLDYQENCMKGDVFGEQGSISENV</sequence>
<proteinExistence type="predicted"/>
<name>A0A553SQK1_NIACI</name>
<dbReference type="PANTHER" id="PTHR46797:SF1">
    <property type="entry name" value="METHYLPHOSPHONATE SYNTHASE"/>
    <property type="match status" value="1"/>
</dbReference>
<geneLocation type="plasmid" evidence="3">
    <name>unnamed2</name>
</geneLocation>
<keyword evidence="3" id="KW-0614">Plasmid</keyword>
<evidence type="ECO:0000259" key="2">
    <source>
        <dbReference type="PROSITE" id="PS50943"/>
    </source>
</evidence>
<dbReference type="SUPFAM" id="SSF47413">
    <property type="entry name" value="lambda repressor-like DNA-binding domains"/>
    <property type="match status" value="1"/>
</dbReference>
<dbReference type="GO" id="GO:0005829">
    <property type="term" value="C:cytosol"/>
    <property type="evidence" value="ECO:0007669"/>
    <property type="project" value="TreeGrafter"/>
</dbReference>
<protein>
    <submittedName>
        <fullName evidence="3">XRE family transcriptional regulator</fullName>
    </submittedName>
</protein>
<dbReference type="InterPro" id="IPR010982">
    <property type="entry name" value="Lambda_DNA-bd_dom_sf"/>
</dbReference>
<evidence type="ECO:0000256" key="1">
    <source>
        <dbReference type="ARBA" id="ARBA00023125"/>
    </source>
</evidence>
<reference evidence="3" key="1">
    <citation type="submission" date="2018-10" db="EMBL/GenBank/DDBJ databases">
        <title>FDA dAtabase for Regulatory Grade micrObial Sequences (FDA-ARGOS): Supporting development and validation of Infectious Disease Dx tests.</title>
        <authorList>
            <person name="Minogue T."/>
            <person name="Wolcott M."/>
            <person name="Wasieloski L."/>
            <person name="Aguilar W."/>
            <person name="Moore D."/>
            <person name="Tallon L.J."/>
            <person name="Sadzewicz L."/>
            <person name="Sengamalay N."/>
            <person name="Ott S."/>
            <person name="Godinez A."/>
            <person name="Nagaraj S."/>
            <person name="Vavikolanu K."/>
            <person name="Vyas G."/>
            <person name="Nadendla S."/>
            <person name="Aluvathingal J."/>
            <person name="Sichtig H."/>
        </authorList>
    </citation>
    <scope>NUCLEOTIDE SEQUENCE</scope>
    <source>
        <strain evidence="3">FDAARGOS_343</strain>
        <plasmid evidence="3">unnamed2</plasmid>
    </source>
</reference>
<dbReference type="PANTHER" id="PTHR46797">
    <property type="entry name" value="HTH-TYPE TRANSCRIPTIONAL REGULATOR"/>
    <property type="match status" value="1"/>
</dbReference>
<dbReference type="AlphaFoldDB" id="A0A553SQK1"/>
<dbReference type="SMART" id="SM00530">
    <property type="entry name" value="HTH_XRE"/>
    <property type="match status" value="1"/>
</dbReference>
<dbReference type="RefSeq" id="WP_185762760.1">
    <property type="nucleotide sequence ID" value="NZ_CM017506.1"/>
</dbReference>
<dbReference type="InterPro" id="IPR050807">
    <property type="entry name" value="TransReg_Diox_bact_type"/>
</dbReference>
<gene>
    <name evidence="3" type="ORF">CEQ21_07840</name>
</gene>
<keyword evidence="1" id="KW-0238">DNA-binding</keyword>
<evidence type="ECO:0000313" key="3">
    <source>
        <dbReference type="EMBL" id="TRZ39270.1"/>
    </source>
</evidence>
<dbReference type="Gene3D" id="1.10.260.40">
    <property type="entry name" value="lambda repressor-like DNA-binding domains"/>
    <property type="match status" value="1"/>
</dbReference>
<dbReference type="Pfam" id="PF01381">
    <property type="entry name" value="HTH_3"/>
    <property type="match status" value="1"/>
</dbReference>
<dbReference type="GO" id="GO:0003677">
    <property type="term" value="F:DNA binding"/>
    <property type="evidence" value="ECO:0007669"/>
    <property type="project" value="UniProtKB-KW"/>
</dbReference>
<comment type="caution">
    <text evidence="3">The sequence shown here is derived from an EMBL/GenBank/DDBJ whole genome shotgun (WGS) entry which is preliminary data.</text>
</comment>
<dbReference type="Proteomes" id="UP000319837">
    <property type="component" value="Plasmid unnamed2"/>
</dbReference>
<dbReference type="EMBL" id="RIBP01000003">
    <property type="protein sequence ID" value="TRZ39270.1"/>
    <property type="molecule type" value="Genomic_DNA"/>
</dbReference>